<sequence>MTRSTVKTVALSLSGALLFFAFVALGTWQVYRLQWKLDLIARVNARVHAPVQPAPGPAQWPAISAKSDEYLHVQAKGVLLADKSVRVQASTNLGPGFWLVTPLKQADNTIILVNRGFVPPASDKPLVETPSGEVIVTGLVRMTEPKGGFLRSNDPAHNRWYSRDVQAIAKAKQLDHVAPYFIDEDAANNRPDIYPVGGLTIVHFHNSHLVYAITWYTLALMVLWAAWVVRKKQGA</sequence>
<keyword evidence="6" id="KW-1003">Cell membrane</keyword>
<protein>
    <recommendedName>
        <fullName evidence="6">SURF1-like protein</fullName>
    </recommendedName>
</protein>
<gene>
    <name evidence="7" type="ORF">GCM10007875_02050</name>
</gene>
<comment type="caution">
    <text evidence="7">The sequence shown here is derived from an EMBL/GenBank/DDBJ whole genome shotgun (WGS) entry which is preliminary data.</text>
</comment>
<dbReference type="PROSITE" id="PS50895">
    <property type="entry name" value="SURF1"/>
    <property type="match status" value="1"/>
</dbReference>
<keyword evidence="4 6" id="KW-1133">Transmembrane helix</keyword>
<keyword evidence="8" id="KW-1185">Reference proteome</keyword>
<dbReference type="RefSeq" id="WP_284279432.1">
    <property type="nucleotide sequence ID" value="NZ_BSOJ01000004.1"/>
</dbReference>
<evidence type="ECO:0000256" key="5">
    <source>
        <dbReference type="ARBA" id="ARBA00023136"/>
    </source>
</evidence>
<evidence type="ECO:0000256" key="4">
    <source>
        <dbReference type="ARBA" id="ARBA00022989"/>
    </source>
</evidence>
<dbReference type="EMBL" id="BSOJ01000004">
    <property type="protein sequence ID" value="GLR25118.1"/>
    <property type="molecule type" value="Genomic_DNA"/>
</dbReference>
<dbReference type="Pfam" id="PF02104">
    <property type="entry name" value="SURF1"/>
    <property type="match status" value="1"/>
</dbReference>
<evidence type="ECO:0000256" key="2">
    <source>
        <dbReference type="ARBA" id="ARBA00007165"/>
    </source>
</evidence>
<keyword evidence="5 6" id="KW-0472">Membrane</keyword>
<evidence type="ECO:0000313" key="7">
    <source>
        <dbReference type="EMBL" id="GLR25118.1"/>
    </source>
</evidence>
<reference evidence="8" key="1">
    <citation type="journal article" date="2019" name="Int. J. Syst. Evol. Microbiol.">
        <title>The Global Catalogue of Microorganisms (GCM) 10K type strain sequencing project: providing services to taxonomists for standard genome sequencing and annotation.</title>
        <authorList>
            <consortium name="The Broad Institute Genomics Platform"/>
            <consortium name="The Broad Institute Genome Sequencing Center for Infectious Disease"/>
            <person name="Wu L."/>
            <person name="Ma J."/>
        </authorList>
    </citation>
    <scope>NUCLEOTIDE SEQUENCE [LARGE SCALE GENOMIC DNA]</scope>
    <source>
        <strain evidence="8">NBRC 105857</strain>
    </source>
</reference>
<dbReference type="CDD" id="cd06662">
    <property type="entry name" value="SURF1"/>
    <property type="match status" value="1"/>
</dbReference>
<dbReference type="InterPro" id="IPR002994">
    <property type="entry name" value="Surf1/Shy1"/>
</dbReference>
<evidence type="ECO:0000256" key="6">
    <source>
        <dbReference type="RuleBase" id="RU363076"/>
    </source>
</evidence>
<organism evidence="7 8">
    <name type="scientific">Limnobacter litoralis</name>
    <dbReference type="NCBI Taxonomy" id="481366"/>
    <lineage>
        <taxon>Bacteria</taxon>
        <taxon>Pseudomonadati</taxon>
        <taxon>Pseudomonadota</taxon>
        <taxon>Betaproteobacteria</taxon>
        <taxon>Burkholderiales</taxon>
        <taxon>Burkholderiaceae</taxon>
        <taxon>Limnobacter</taxon>
    </lineage>
</organism>
<evidence type="ECO:0000313" key="8">
    <source>
        <dbReference type="Proteomes" id="UP001156664"/>
    </source>
</evidence>
<name>A0ABQ5YKP6_9BURK</name>
<evidence type="ECO:0000256" key="1">
    <source>
        <dbReference type="ARBA" id="ARBA00004370"/>
    </source>
</evidence>
<dbReference type="PANTHER" id="PTHR23427:SF2">
    <property type="entry name" value="SURFEIT LOCUS PROTEIN 1"/>
    <property type="match status" value="1"/>
</dbReference>
<evidence type="ECO:0000256" key="3">
    <source>
        <dbReference type="ARBA" id="ARBA00022692"/>
    </source>
</evidence>
<feature type="transmembrane region" description="Helical" evidence="6">
    <location>
        <begin position="209"/>
        <end position="229"/>
    </location>
</feature>
<keyword evidence="3 6" id="KW-0812">Transmembrane</keyword>
<comment type="caution">
    <text evidence="6">Lacks conserved residue(s) required for the propagation of feature annotation.</text>
</comment>
<dbReference type="Proteomes" id="UP001156664">
    <property type="component" value="Unassembled WGS sequence"/>
</dbReference>
<dbReference type="PANTHER" id="PTHR23427">
    <property type="entry name" value="SURFEIT LOCUS PROTEIN"/>
    <property type="match status" value="1"/>
</dbReference>
<comment type="similarity">
    <text evidence="2 6">Belongs to the SURF1 family.</text>
</comment>
<proteinExistence type="inferred from homology"/>
<accession>A0ABQ5YKP6</accession>
<comment type="subcellular location">
    <subcellularLocation>
        <location evidence="6">Cell membrane</location>
        <topology evidence="6">Multi-pass membrane protein</topology>
    </subcellularLocation>
    <subcellularLocation>
        <location evidence="1">Membrane</location>
    </subcellularLocation>
</comment>
<dbReference type="InterPro" id="IPR045214">
    <property type="entry name" value="Surf1/Surf4"/>
</dbReference>